<comment type="similarity">
    <text evidence="7">Belongs to the cytochrome P450 family.</text>
</comment>
<dbReference type="EMBL" id="OX459125">
    <property type="protein sequence ID" value="CAI9114967.1"/>
    <property type="molecule type" value="Genomic_DNA"/>
</dbReference>
<proteinExistence type="inferred from homology"/>
<evidence type="ECO:0000256" key="5">
    <source>
        <dbReference type="ARBA" id="ARBA00023033"/>
    </source>
</evidence>
<dbReference type="Pfam" id="PF00067">
    <property type="entry name" value="p450"/>
    <property type="match status" value="1"/>
</dbReference>
<keyword evidence="9" id="KW-1185">Reference proteome</keyword>
<keyword evidence="4 6" id="KW-0408">Iron</keyword>
<dbReference type="InterPro" id="IPR017972">
    <property type="entry name" value="Cyt_P450_CS"/>
</dbReference>
<dbReference type="PANTHER" id="PTHR47947:SF3">
    <property type="entry name" value="CYTOCHROME P450 81D1-LIKE"/>
    <property type="match status" value="1"/>
</dbReference>
<evidence type="ECO:0000256" key="4">
    <source>
        <dbReference type="ARBA" id="ARBA00023004"/>
    </source>
</evidence>
<evidence type="ECO:0000256" key="7">
    <source>
        <dbReference type="RuleBase" id="RU000461"/>
    </source>
</evidence>
<name>A0AAV1E6A6_OLDCO</name>
<keyword evidence="2 6" id="KW-0479">Metal-binding</keyword>
<evidence type="ECO:0000256" key="1">
    <source>
        <dbReference type="ARBA" id="ARBA00022617"/>
    </source>
</evidence>
<dbReference type="SUPFAM" id="SSF48264">
    <property type="entry name" value="Cytochrome P450"/>
    <property type="match status" value="1"/>
</dbReference>
<dbReference type="AlphaFoldDB" id="A0AAV1E6A6"/>
<dbReference type="Gene3D" id="1.10.630.10">
    <property type="entry name" value="Cytochrome P450"/>
    <property type="match status" value="1"/>
</dbReference>
<evidence type="ECO:0000313" key="8">
    <source>
        <dbReference type="EMBL" id="CAI9114967.1"/>
    </source>
</evidence>
<dbReference type="PRINTS" id="PR00463">
    <property type="entry name" value="EP450I"/>
</dbReference>
<comment type="cofactor">
    <cofactor evidence="6">
        <name>heme</name>
        <dbReference type="ChEBI" id="CHEBI:30413"/>
    </cofactor>
</comment>
<dbReference type="PANTHER" id="PTHR47947">
    <property type="entry name" value="CYTOCHROME P450 82C3-RELATED"/>
    <property type="match status" value="1"/>
</dbReference>
<keyword evidence="5 7" id="KW-0503">Monooxygenase</keyword>
<keyword evidence="3 7" id="KW-0560">Oxidoreductase</keyword>
<sequence>MLQVMLIGGTETTAITMEWALSLMLNRASTLRKAHEEIQNRIGKSNRLIDDSDLNHLPYIQAIISETLRMYPAAALIGHHEASKDCTVGGYHIPRGTILFVNVRAMQNDPKFWEEPTKFKPERFLNVDDKEGFGFNFLPFSYGRRGCPGEPSARRVIGLTLGLLVQCFEWTRISEELLDLSEGPGLNIPRGTPLLAKCKPRPEMVGLFSHS</sequence>
<dbReference type="InterPro" id="IPR036396">
    <property type="entry name" value="Cyt_P450_sf"/>
</dbReference>
<accession>A0AAV1E6A6</accession>
<dbReference type="Proteomes" id="UP001161247">
    <property type="component" value="Chromosome 8"/>
</dbReference>
<dbReference type="InterPro" id="IPR001128">
    <property type="entry name" value="Cyt_P450"/>
</dbReference>
<dbReference type="GO" id="GO:0020037">
    <property type="term" value="F:heme binding"/>
    <property type="evidence" value="ECO:0007669"/>
    <property type="project" value="InterPro"/>
</dbReference>
<dbReference type="GO" id="GO:0016705">
    <property type="term" value="F:oxidoreductase activity, acting on paired donors, with incorporation or reduction of molecular oxygen"/>
    <property type="evidence" value="ECO:0007669"/>
    <property type="project" value="InterPro"/>
</dbReference>
<organism evidence="8 9">
    <name type="scientific">Oldenlandia corymbosa var. corymbosa</name>
    <dbReference type="NCBI Taxonomy" id="529605"/>
    <lineage>
        <taxon>Eukaryota</taxon>
        <taxon>Viridiplantae</taxon>
        <taxon>Streptophyta</taxon>
        <taxon>Embryophyta</taxon>
        <taxon>Tracheophyta</taxon>
        <taxon>Spermatophyta</taxon>
        <taxon>Magnoliopsida</taxon>
        <taxon>eudicotyledons</taxon>
        <taxon>Gunneridae</taxon>
        <taxon>Pentapetalae</taxon>
        <taxon>asterids</taxon>
        <taxon>lamiids</taxon>
        <taxon>Gentianales</taxon>
        <taxon>Rubiaceae</taxon>
        <taxon>Rubioideae</taxon>
        <taxon>Spermacoceae</taxon>
        <taxon>Hedyotis-Oldenlandia complex</taxon>
        <taxon>Oldenlandia</taxon>
    </lineage>
</organism>
<dbReference type="InterPro" id="IPR050651">
    <property type="entry name" value="Plant_Cytochrome_P450_Monoox"/>
</dbReference>
<evidence type="ECO:0000313" key="9">
    <source>
        <dbReference type="Proteomes" id="UP001161247"/>
    </source>
</evidence>
<evidence type="ECO:0000256" key="3">
    <source>
        <dbReference type="ARBA" id="ARBA00023002"/>
    </source>
</evidence>
<gene>
    <name evidence="8" type="ORF">OLC1_LOCUS21579</name>
</gene>
<keyword evidence="1 6" id="KW-0349">Heme</keyword>
<dbReference type="GO" id="GO:0005506">
    <property type="term" value="F:iron ion binding"/>
    <property type="evidence" value="ECO:0007669"/>
    <property type="project" value="InterPro"/>
</dbReference>
<feature type="binding site" description="axial binding residue" evidence="6">
    <location>
        <position position="147"/>
    </location>
    <ligand>
        <name>heme</name>
        <dbReference type="ChEBI" id="CHEBI:30413"/>
    </ligand>
    <ligandPart>
        <name>Fe</name>
        <dbReference type="ChEBI" id="CHEBI:18248"/>
    </ligandPart>
</feature>
<dbReference type="PROSITE" id="PS00086">
    <property type="entry name" value="CYTOCHROME_P450"/>
    <property type="match status" value="1"/>
</dbReference>
<dbReference type="PRINTS" id="PR00385">
    <property type="entry name" value="P450"/>
</dbReference>
<evidence type="ECO:0000256" key="6">
    <source>
        <dbReference type="PIRSR" id="PIRSR602401-1"/>
    </source>
</evidence>
<reference evidence="8" key="1">
    <citation type="submission" date="2023-03" db="EMBL/GenBank/DDBJ databases">
        <authorList>
            <person name="Julca I."/>
        </authorList>
    </citation>
    <scope>NUCLEOTIDE SEQUENCE</scope>
</reference>
<evidence type="ECO:0000256" key="2">
    <source>
        <dbReference type="ARBA" id="ARBA00022723"/>
    </source>
</evidence>
<protein>
    <submittedName>
        <fullName evidence="8">OLC1v1015796C1</fullName>
    </submittedName>
</protein>
<dbReference type="InterPro" id="IPR002401">
    <property type="entry name" value="Cyt_P450_E_grp-I"/>
</dbReference>
<dbReference type="GO" id="GO:0004497">
    <property type="term" value="F:monooxygenase activity"/>
    <property type="evidence" value="ECO:0007669"/>
    <property type="project" value="UniProtKB-KW"/>
</dbReference>